<keyword evidence="1 10" id="KW-1003">Cell membrane</keyword>
<keyword evidence="8 10" id="KW-0594">Phospholipid biosynthesis</keyword>
<keyword evidence="6 10" id="KW-0443">Lipid metabolism</keyword>
<evidence type="ECO:0000256" key="6">
    <source>
        <dbReference type="ARBA" id="ARBA00023098"/>
    </source>
</evidence>
<evidence type="ECO:0000256" key="2">
    <source>
        <dbReference type="ARBA" id="ARBA00022516"/>
    </source>
</evidence>
<dbReference type="PANTHER" id="PTHR30309:SF0">
    <property type="entry name" value="GLYCEROL-3-PHOSPHATE ACYLTRANSFERASE-RELATED"/>
    <property type="match status" value="1"/>
</dbReference>
<dbReference type="SMR" id="A0A1H5X462"/>
<organism evidence="11 12">
    <name type="scientific">Nitrosospira multiformis (strain ATCC 25196 / NCIMB 11849 / C 71)</name>
    <dbReference type="NCBI Taxonomy" id="323848"/>
    <lineage>
        <taxon>Bacteria</taxon>
        <taxon>Pseudomonadati</taxon>
        <taxon>Pseudomonadota</taxon>
        <taxon>Betaproteobacteria</taxon>
        <taxon>Nitrosomonadales</taxon>
        <taxon>Nitrosomonadaceae</taxon>
        <taxon>Nitrosospira</taxon>
    </lineage>
</organism>
<comment type="caution">
    <text evidence="10">Lacks conserved residue(s) required for the propagation of feature annotation.</text>
</comment>
<dbReference type="EMBL" id="FNVK01000026">
    <property type="protein sequence ID" value="SEG06532.1"/>
    <property type="molecule type" value="Genomic_DNA"/>
</dbReference>
<dbReference type="NCBIfam" id="TIGR00023">
    <property type="entry name" value="glycerol-3-phosphate 1-O-acyltransferase PlsY"/>
    <property type="match status" value="1"/>
</dbReference>
<dbReference type="InterPro" id="IPR003811">
    <property type="entry name" value="G3P_acylTferase_PlsY"/>
</dbReference>
<evidence type="ECO:0000313" key="11">
    <source>
        <dbReference type="EMBL" id="SEG06532.1"/>
    </source>
</evidence>
<evidence type="ECO:0000256" key="1">
    <source>
        <dbReference type="ARBA" id="ARBA00022475"/>
    </source>
</evidence>
<keyword evidence="2 10" id="KW-0444">Lipid biosynthesis</keyword>
<evidence type="ECO:0000256" key="8">
    <source>
        <dbReference type="ARBA" id="ARBA00023209"/>
    </source>
</evidence>
<evidence type="ECO:0000256" key="5">
    <source>
        <dbReference type="ARBA" id="ARBA00022989"/>
    </source>
</evidence>
<comment type="subunit">
    <text evidence="10">Probably interacts with PlsX.</text>
</comment>
<keyword evidence="7 10" id="KW-0472">Membrane</keyword>
<dbReference type="AlphaFoldDB" id="A0A1H5X462"/>
<evidence type="ECO:0000313" key="12">
    <source>
        <dbReference type="Proteomes" id="UP000236751"/>
    </source>
</evidence>
<protein>
    <recommendedName>
        <fullName evidence="10">Glycerol-3-phosphate acyltransferase</fullName>
    </recommendedName>
    <alternativeName>
        <fullName evidence="10">Acyl-PO4 G3P acyltransferase</fullName>
    </alternativeName>
    <alternativeName>
        <fullName evidence="10">Acyl-phosphate--glycerol-3-phosphate acyltransferase</fullName>
    </alternativeName>
    <alternativeName>
        <fullName evidence="10">G3P acyltransferase</fullName>
        <shortName evidence="10">GPAT</shortName>
        <ecNumber evidence="10">2.3.1.275</ecNumber>
    </alternativeName>
    <alternativeName>
        <fullName evidence="10">Lysophosphatidic acid synthase</fullName>
        <shortName evidence="10">LPA synthase</shortName>
    </alternativeName>
</protein>
<evidence type="ECO:0000256" key="10">
    <source>
        <dbReference type="HAMAP-Rule" id="MF_01043"/>
    </source>
</evidence>
<dbReference type="OrthoDB" id="9777124at2"/>
<dbReference type="SMART" id="SM01207">
    <property type="entry name" value="G3P_acyltransf"/>
    <property type="match status" value="1"/>
</dbReference>
<sequence>MTLIALILPAYLLGSISFGVLASRFFQLPDPRTYGSGNPGATNVLRSGKKSAAIFTLLGDGGKGWLAVALAEYSAPLLELGNEAVAAAALGVFLGHLFPVFLHFKGGKGVATALGILLGFNPWMGLLAATIWLAVALMWRFSSLAAIVAASLAPFYALFFLGFEARTLVVFIMSLLLIWRHKSNIAGLIAGSESRIGKRSTS</sequence>
<dbReference type="PANTHER" id="PTHR30309">
    <property type="entry name" value="INNER MEMBRANE PROTEIN YGIH"/>
    <property type="match status" value="1"/>
</dbReference>
<name>A0A1H5X462_NITMU</name>
<dbReference type="KEGG" id="nmu:Nmul_A2062"/>
<reference evidence="11 12" key="1">
    <citation type="submission" date="2016-10" db="EMBL/GenBank/DDBJ databases">
        <authorList>
            <person name="de Groot N.N."/>
        </authorList>
    </citation>
    <scope>NUCLEOTIDE SEQUENCE [LARGE SCALE GENOMIC DNA]</scope>
    <source>
        <strain evidence="11 12">Nl13</strain>
    </source>
</reference>
<dbReference type="GO" id="GO:0043772">
    <property type="term" value="F:acyl-phosphate glycerol-3-phosphate acyltransferase activity"/>
    <property type="evidence" value="ECO:0007669"/>
    <property type="project" value="UniProtKB-UniRule"/>
</dbReference>
<gene>
    <name evidence="10" type="primary">plsY</name>
    <name evidence="11" type="ORF">SAMN05216403_12635</name>
</gene>
<evidence type="ECO:0000256" key="4">
    <source>
        <dbReference type="ARBA" id="ARBA00022692"/>
    </source>
</evidence>
<evidence type="ECO:0000256" key="7">
    <source>
        <dbReference type="ARBA" id="ARBA00023136"/>
    </source>
</evidence>
<comment type="catalytic activity">
    <reaction evidence="10">
        <text>an acyl phosphate + sn-glycerol 3-phosphate = a 1-acyl-sn-glycero-3-phosphate + phosphate</text>
        <dbReference type="Rhea" id="RHEA:34075"/>
        <dbReference type="ChEBI" id="CHEBI:43474"/>
        <dbReference type="ChEBI" id="CHEBI:57597"/>
        <dbReference type="ChEBI" id="CHEBI:57970"/>
        <dbReference type="ChEBI" id="CHEBI:59918"/>
        <dbReference type="EC" id="2.3.1.275"/>
    </reaction>
</comment>
<keyword evidence="4 10" id="KW-0812">Transmembrane</keyword>
<dbReference type="GO" id="GO:0005886">
    <property type="term" value="C:plasma membrane"/>
    <property type="evidence" value="ECO:0007669"/>
    <property type="project" value="UniProtKB-SubCell"/>
</dbReference>
<evidence type="ECO:0000256" key="9">
    <source>
        <dbReference type="ARBA" id="ARBA00023264"/>
    </source>
</evidence>
<comment type="subcellular location">
    <subcellularLocation>
        <location evidence="10">Cell inner membrane</location>
        <topology evidence="10">Multi-pass membrane protein</topology>
    </subcellularLocation>
</comment>
<keyword evidence="11" id="KW-0012">Acyltransferase</keyword>
<evidence type="ECO:0000256" key="3">
    <source>
        <dbReference type="ARBA" id="ARBA00022679"/>
    </source>
</evidence>
<keyword evidence="10" id="KW-0997">Cell inner membrane</keyword>
<dbReference type="HAMAP" id="MF_01043">
    <property type="entry name" value="PlsY"/>
    <property type="match status" value="1"/>
</dbReference>
<accession>A0A1H5X462</accession>
<dbReference type="RefSeq" id="WP_011381367.1">
    <property type="nucleotide sequence ID" value="NC_007614.1"/>
</dbReference>
<comment type="function">
    <text evidence="10">Catalyzes the transfer of an acyl group from acyl-phosphate (acyl-PO(4)) to glycerol-3-phosphate (G3P) to form lysophosphatidic acid (LPA). This enzyme utilizes acyl-phosphate as fatty acyl donor, but not acyl-CoA or acyl-ACP.</text>
</comment>
<keyword evidence="5 10" id="KW-1133">Transmembrane helix</keyword>
<dbReference type="GO" id="GO:0008654">
    <property type="term" value="P:phospholipid biosynthetic process"/>
    <property type="evidence" value="ECO:0007669"/>
    <property type="project" value="UniProtKB-UniRule"/>
</dbReference>
<feature type="transmembrane region" description="Helical" evidence="10">
    <location>
        <begin position="114"/>
        <end position="135"/>
    </location>
</feature>
<feature type="transmembrane region" description="Helical" evidence="10">
    <location>
        <begin position="84"/>
        <end position="102"/>
    </location>
</feature>
<dbReference type="UniPathway" id="UPA00085"/>
<dbReference type="EC" id="2.3.1.275" evidence="10"/>
<dbReference type="Proteomes" id="UP000236751">
    <property type="component" value="Unassembled WGS sequence"/>
</dbReference>
<keyword evidence="3 10" id="KW-0808">Transferase</keyword>
<dbReference type="Pfam" id="PF02660">
    <property type="entry name" value="G3P_acyltransf"/>
    <property type="match status" value="1"/>
</dbReference>
<keyword evidence="9 10" id="KW-1208">Phospholipid metabolism</keyword>
<comment type="similarity">
    <text evidence="10">Belongs to the PlsY family.</text>
</comment>
<proteinExistence type="inferred from homology"/>
<comment type="pathway">
    <text evidence="10">Lipid metabolism; phospholipid metabolism.</text>
</comment>